<dbReference type="Proteomes" id="UP001362999">
    <property type="component" value="Unassembled WGS sequence"/>
</dbReference>
<name>A0AAW0C9M6_9AGAR</name>
<keyword evidence="2" id="KW-1185">Reference proteome</keyword>
<dbReference type="AlphaFoldDB" id="A0AAW0C9M6"/>
<dbReference type="EMBL" id="JAWWNJ010000019">
    <property type="protein sequence ID" value="KAK7035671.1"/>
    <property type="molecule type" value="Genomic_DNA"/>
</dbReference>
<evidence type="ECO:0000313" key="1">
    <source>
        <dbReference type="EMBL" id="KAK7035671.1"/>
    </source>
</evidence>
<reference evidence="1 2" key="1">
    <citation type="journal article" date="2024" name="J Genomics">
        <title>Draft genome sequencing and assembly of Favolaschia claudopus CIRM-BRFM 2984 isolated from oak limbs.</title>
        <authorList>
            <person name="Navarro D."/>
            <person name="Drula E."/>
            <person name="Chaduli D."/>
            <person name="Cazenave R."/>
            <person name="Ahrendt S."/>
            <person name="Wang J."/>
            <person name="Lipzen A."/>
            <person name="Daum C."/>
            <person name="Barry K."/>
            <person name="Grigoriev I.V."/>
            <person name="Favel A."/>
            <person name="Rosso M.N."/>
            <person name="Martin F."/>
        </authorList>
    </citation>
    <scope>NUCLEOTIDE SEQUENCE [LARGE SCALE GENOMIC DNA]</scope>
    <source>
        <strain evidence="1 2">CIRM-BRFM 2984</strain>
    </source>
</reference>
<gene>
    <name evidence="1" type="ORF">R3P38DRAFT_2771297</name>
</gene>
<evidence type="ECO:0000313" key="2">
    <source>
        <dbReference type="Proteomes" id="UP001362999"/>
    </source>
</evidence>
<protein>
    <submittedName>
        <fullName evidence="1">Uncharacterized protein</fullName>
    </submittedName>
</protein>
<comment type="caution">
    <text evidence="1">The sequence shown here is derived from an EMBL/GenBank/DDBJ whole genome shotgun (WGS) entry which is preliminary data.</text>
</comment>
<organism evidence="1 2">
    <name type="scientific">Favolaschia claudopus</name>
    <dbReference type="NCBI Taxonomy" id="2862362"/>
    <lineage>
        <taxon>Eukaryota</taxon>
        <taxon>Fungi</taxon>
        <taxon>Dikarya</taxon>
        <taxon>Basidiomycota</taxon>
        <taxon>Agaricomycotina</taxon>
        <taxon>Agaricomycetes</taxon>
        <taxon>Agaricomycetidae</taxon>
        <taxon>Agaricales</taxon>
        <taxon>Marasmiineae</taxon>
        <taxon>Mycenaceae</taxon>
        <taxon>Favolaschia</taxon>
    </lineage>
</organism>
<sequence length="306" mass="34412">MPDPTETAGKIVQSLASNFRGNVRLEYVLYMSHYCFFVLGYEQGAKDQRESDELPFSDESGCLLGLSKGLGLMAAFSGKPTKNVSNRYRQATVLKSAQDQVTSPRAERLLHWHWHQGGSGLQRTLGRPVPCTKKDYTGYSPIEFQSYCNSLSITLIHNLGFKLAWSNAKPLEMRLQLEASRPFPIPRSIFIVEWLLSAASPESVLSRGTKIGRDSKVYHISLGEFEFVSYIHRFSRRVDSVSSMGISSLDFDPVISAVTAPSSNPLYDTHCITLQQYFWPASPTFNSLWFLDLFCALRSNATEIRT</sequence>
<accession>A0AAW0C9M6</accession>
<proteinExistence type="predicted"/>